<dbReference type="Proteomes" id="UP001595379">
    <property type="component" value="Unassembled WGS sequence"/>
</dbReference>
<evidence type="ECO:0000256" key="1">
    <source>
        <dbReference type="SAM" id="SignalP"/>
    </source>
</evidence>
<keyword evidence="3" id="KW-1185">Reference proteome</keyword>
<organism evidence="2 3">
    <name type="scientific">Hyphobacterium vulgare</name>
    <dbReference type="NCBI Taxonomy" id="1736751"/>
    <lineage>
        <taxon>Bacteria</taxon>
        <taxon>Pseudomonadati</taxon>
        <taxon>Pseudomonadota</taxon>
        <taxon>Alphaproteobacteria</taxon>
        <taxon>Maricaulales</taxon>
        <taxon>Maricaulaceae</taxon>
        <taxon>Hyphobacterium</taxon>
    </lineage>
</organism>
<accession>A0ABV6ZXX2</accession>
<evidence type="ECO:0000313" key="3">
    <source>
        <dbReference type="Proteomes" id="UP001595379"/>
    </source>
</evidence>
<dbReference type="EMBL" id="JBHRSV010000016">
    <property type="protein sequence ID" value="MFC2926282.1"/>
    <property type="molecule type" value="Genomic_DNA"/>
</dbReference>
<keyword evidence="1" id="KW-0732">Signal</keyword>
<dbReference type="RefSeq" id="WP_343164594.1">
    <property type="nucleotide sequence ID" value="NZ_JBHRSV010000016.1"/>
</dbReference>
<feature type="chain" id="PRO_5045140729" evidence="1">
    <location>
        <begin position="29"/>
        <end position="143"/>
    </location>
</feature>
<dbReference type="Pfam" id="PF20841">
    <property type="entry name" value="NtrZ"/>
    <property type="match status" value="1"/>
</dbReference>
<protein>
    <submittedName>
        <fullName evidence="2">NtrZ family periplasmic regulatory protein</fullName>
    </submittedName>
</protein>
<name>A0ABV6ZXX2_9PROT</name>
<proteinExistence type="predicted"/>
<evidence type="ECO:0000313" key="2">
    <source>
        <dbReference type="EMBL" id="MFC2926282.1"/>
    </source>
</evidence>
<reference evidence="3" key="1">
    <citation type="journal article" date="2019" name="Int. J. Syst. Evol. Microbiol.">
        <title>The Global Catalogue of Microorganisms (GCM) 10K type strain sequencing project: providing services to taxonomists for standard genome sequencing and annotation.</title>
        <authorList>
            <consortium name="The Broad Institute Genomics Platform"/>
            <consortium name="The Broad Institute Genome Sequencing Center for Infectious Disease"/>
            <person name="Wu L."/>
            <person name="Ma J."/>
        </authorList>
    </citation>
    <scope>NUCLEOTIDE SEQUENCE [LARGE SCALE GENOMIC DNA]</scope>
    <source>
        <strain evidence="3">KCTC 52487</strain>
    </source>
</reference>
<comment type="caution">
    <text evidence="2">The sequence shown here is derived from an EMBL/GenBank/DDBJ whole genome shotgun (WGS) entry which is preliminary data.</text>
</comment>
<sequence>MTNRVYHIGLASVFAAATLCVTAPSAFAFQEQTSETGSAAVQPWYEAFTFATSDNVPSVAFDNPDTQFEFNATERWGFTLGLDNDPNERYDLDSFSAGAFVNVGERFRFGGAVRFTAQEDLLTGTLADNERAPEVKFESALRF</sequence>
<gene>
    <name evidence="2" type="ORF">ACFOOR_09200</name>
</gene>
<feature type="signal peptide" evidence="1">
    <location>
        <begin position="1"/>
        <end position="28"/>
    </location>
</feature>
<dbReference type="InterPro" id="IPR048887">
    <property type="entry name" value="NtrZ-like"/>
</dbReference>